<accession>A0A0F7TPP9</accession>
<dbReference type="OrthoDB" id="4356994at2759"/>
<dbReference type="STRING" id="104259.A0A0F7TPP9"/>
<feature type="region of interest" description="Disordered" evidence="5">
    <location>
        <begin position="386"/>
        <end position="420"/>
    </location>
</feature>
<dbReference type="InterPro" id="IPR036864">
    <property type="entry name" value="Zn2-C6_fun-type_DNA-bd_sf"/>
</dbReference>
<organism evidence="7 8">
    <name type="scientific">Penicillium brasilianum</name>
    <dbReference type="NCBI Taxonomy" id="104259"/>
    <lineage>
        <taxon>Eukaryota</taxon>
        <taxon>Fungi</taxon>
        <taxon>Dikarya</taxon>
        <taxon>Ascomycota</taxon>
        <taxon>Pezizomycotina</taxon>
        <taxon>Eurotiomycetes</taxon>
        <taxon>Eurotiomycetidae</taxon>
        <taxon>Eurotiales</taxon>
        <taxon>Aspergillaceae</taxon>
        <taxon>Penicillium</taxon>
    </lineage>
</organism>
<evidence type="ECO:0000256" key="1">
    <source>
        <dbReference type="ARBA" id="ARBA00023015"/>
    </source>
</evidence>
<keyword evidence="4" id="KW-0539">Nucleus</keyword>
<name>A0A0F7TPP9_PENBI</name>
<protein>
    <recommendedName>
        <fullName evidence="6">Zn(2)-C6 fungal-type domain-containing protein</fullName>
    </recommendedName>
</protein>
<dbReference type="InterPro" id="IPR053181">
    <property type="entry name" value="EcdB-like_regulator"/>
</dbReference>
<evidence type="ECO:0000313" key="7">
    <source>
        <dbReference type="EMBL" id="CEJ57405.1"/>
    </source>
</evidence>
<dbReference type="SMART" id="SM00066">
    <property type="entry name" value="GAL4"/>
    <property type="match status" value="1"/>
</dbReference>
<dbReference type="GO" id="GO:0003677">
    <property type="term" value="F:DNA binding"/>
    <property type="evidence" value="ECO:0007669"/>
    <property type="project" value="UniProtKB-KW"/>
</dbReference>
<dbReference type="GO" id="GO:0000981">
    <property type="term" value="F:DNA-binding transcription factor activity, RNA polymerase II-specific"/>
    <property type="evidence" value="ECO:0007669"/>
    <property type="project" value="InterPro"/>
</dbReference>
<evidence type="ECO:0000256" key="2">
    <source>
        <dbReference type="ARBA" id="ARBA00023125"/>
    </source>
</evidence>
<reference evidence="8" key="1">
    <citation type="journal article" date="2015" name="Genome Announc.">
        <title>Draft genome sequence of the fungus Penicillium brasilianum MG11.</title>
        <authorList>
            <person name="Horn F."/>
            <person name="Linde J."/>
            <person name="Mattern D.J."/>
            <person name="Walther G."/>
            <person name="Guthke R."/>
            <person name="Brakhage A.A."/>
            <person name="Valiante V."/>
        </authorList>
    </citation>
    <scope>NUCLEOTIDE SEQUENCE [LARGE SCALE GENOMIC DNA]</scope>
    <source>
        <strain evidence="8">MG11</strain>
    </source>
</reference>
<dbReference type="Pfam" id="PF00172">
    <property type="entry name" value="Zn_clus"/>
    <property type="match status" value="1"/>
</dbReference>
<evidence type="ECO:0000256" key="4">
    <source>
        <dbReference type="ARBA" id="ARBA00023242"/>
    </source>
</evidence>
<dbReference type="InterPro" id="IPR001138">
    <property type="entry name" value="Zn2Cys6_DnaBD"/>
</dbReference>
<evidence type="ECO:0000256" key="5">
    <source>
        <dbReference type="SAM" id="MobiDB-lite"/>
    </source>
</evidence>
<sequence>MDIAEPRLLRKRESRTRAPTACQTCRLRKTRCDNTRPICSYCAIQRVECIYPETSPQPVQAGSDPTNNEILSQLSHLTSLIEDLKQDRGSTVSSTRSLRSSFFEMGMHSNNSPRDEPLSGPSNLRGSSSGLEDRADDHDPLTLYAANSAEYMLRWPVFNKVITESERHIRSFLLDSLDSQPQSGMPPRQIGIGLLDDIQGLCKKYLRLIHRRNPVLDREKLEHYAKEVTVQGPGWDGQSCQVLLACALGCTVSNFVPLDEIPEDLDRLPGPPPTDANIELAEAYFHAAKQRFGSLHTSPTDIACFLLAGSYHRHVMRPLQAWFCFQQASCRLEVRLRSLCRKQWTADADYNNLESRLYWSCIQAEHEMQSELPLWSSGLESLGYSDPFPSKANSTSPEDKMEDDSDSPPKPPSDNSGSDEERGWILYIGAICNRRTVNDMLIDMWRSGEDEWVTNVGSVVQRTADAVKVVDYWHDMSQEKLALASPRPEPDSKNLHFYFWARRAISLEKIYRPILYLAVHYHSLPAYLQSDSQIFHEVSSQAQKAIDNCAELIPHWWYHHRHEWIWSIMRSTFGAAVQIIAAVLGSSNARRTGVWVLHPPRRWAALVRMSIKTLAYWAGESIDVEIMRATLERMYLNTCRLVGEPTTCSLRRG</sequence>
<dbReference type="CDD" id="cd12148">
    <property type="entry name" value="fungal_TF_MHR"/>
    <property type="match status" value="1"/>
</dbReference>
<dbReference type="PROSITE" id="PS50048">
    <property type="entry name" value="ZN2_CY6_FUNGAL_2"/>
    <property type="match status" value="1"/>
</dbReference>
<proteinExistence type="predicted"/>
<keyword evidence="1" id="KW-0805">Transcription regulation</keyword>
<dbReference type="EMBL" id="CDHK01000005">
    <property type="protein sequence ID" value="CEJ57405.1"/>
    <property type="molecule type" value="Genomic_DNA"/>
</dbReference>
<keyword evidence="3" id="KW-0804">Transcription</keyword>
<gene>
    <name evidence="7" type="ORF">PMG11_06099</name>
</gene>
<keyword evidence="8" id="KW-1185">Reference proteome</keyword>
<dbReference type="CDD" id="cd00067">
    <property type="entry name" value="GAL4"/>
    <property type="match status" value="1"/>
</dbReference>
<dbReference type="GO" id="GO:0008270">
    <property type="term" value="F:zinc ion binding"/>
    <property type="evidence" value="ECO:0007669"/>
    <property type="project" value="InterPro"/>
</dbReference>
<evidence type="ECO:0000256" key="3">
    <source>
        <dbReference type="ARBA" id="ARBA00023163"/>
    </source>
</evidence>
<dbReference type="AlphaFoldDB" id="A0A0F7TPP9"/>
<dbReference type="Gene3D" id="4.10.240.10">
    <property type="entry name" value="Zn(2)-C6 fungal-type DNA-binding domain"/>
    <property type="match status" value="1"/>
</dbReference>
<evidence type="ECO:0000259" key="6">
    <source>
        <dbReference type="PROSITE" id="PS50048"/>
    </source>
</evidence>
<feature type="region of interest" description="Disordered" evidence="5">
    <location>
        <begin position="105"/>
        <end position="137"/>
    </location>
</feature>
<dbReference type="PANTHER" id="PTHR47785:SF5">
    <property type="entry name" value="ZN(II)2CYS6 TRANSCRIPTION FACTOR (EUROFUNG)"/>
    <property type="match status" value="1"/>
</dbReference>
<evidence type="ECO:0000313" key="8">
    <source>
        <dbReference type="Proteomes" id="UP000042958"/>
    </source>
</evidence>
<keyword evidence="2" id="KW-0238">DNA-binding</keyword>
<dbReference type="PANTHER" id="PTHR47785">
    <property type="entry name" value="ZN(II)2CYS6 TRANSCRIPTION FACTOR (EUROFUNG)-RELATED-RELATED"/>
    <property type="match status" value="1"/>
</dbReference>
<feature type="domain" description="Zn(2)-C6 fungal-type" evidence="6">
    <location>
        <begin position="21"/>
        <end position="51"/>
    </location>
</feature>
<dbReference type="Proteomes" id="UP000042958">
    <property type="component" value="Unassembled WGS sequence"/>
</dbReference>
<dbReference type="PROSITE" id="PS00463">
    <property type="entry name" value="ZN2_CY6_FUNGAL_1"/>
    <property type="match status" value="1"/>
</dbReference>
<feature type="compositionally biased region" description="Polar residues" evidence="5">
    <location>
        <begin position="120"/>
        <end position="130"/>
    </location>
</feature>
<dbReference type="SUPFAM" id="SSF57701">
    <property type="entry name" value="Zn2/Cys6 DNA-binding domain"/>
    <property type="match status" value="1"/>
</dbReference>